<keyword evidence="2" id="KW-1185">Reference proteome</keyword>
<evidence type="ECO:0000313" key="2">
    <source>
        <dbReference type="Proteomes" id="UP000692954"/>
    </source>
</evidence>
<proteinExistence type="predicted"/>
<evidence type="ECO:0000313" key="1">
    <source>
        <dbReference type="EMBL" id="CAD8075686.1"/>
    </source>
</evidence>
<reference evidence="1" key="1">
    <citation type="submission" date="2021-01" db="EMBL/GenBank/DDBJ databases">
        <authorList>
            <consortium name="Genoscope - CEA"/>
            <person name="William W."/>
        </authorList>
    </citation>
    <scope>NUCLEOTIDE SEQUENCE</scope>
</reference>
<comment type="caution">
    <text evidence="1">The sequence shown here is derived from an EMBL/GenBank/DDBJ whole genome shotgun (WGS) entry which is preliminary data.</text>
</comment>
<accession>A0A8S1MG97</accession>
<organism evidence="1 2">
    <name type="scientific">Paramecium sonneborni</name>
    <dbReference type="NCBI Taxonomy" id="65129"/>
    <lineage>
        <taxon>Eukaryota</taxon>
        <taxon>Sar</taxon>
        <taxon>Alveolata</taxon>
        <taxon>Ciliophora</taxon>
        <taxon>Intramacronucleata</taxon>
        <taxon>Oligohymenophorea</taxon>
        <taxon>Peniculida</taxon>
        <taxon>Parameciidae</taxon>
        <taxon>Paramecium</taxon>
    </lineage>
</organism>
<dbReference type="AlphaFoldDB" id="A0A8S1MG97"/>
<protein>
    <submittedName>
        <fullName evidence="1">Uncharacterized protein</fullName>
    </submittedName>
</protein>
<sequence length="75" mass="8958">MMKSKKIQKNLIRCLEQVTTEFDLEFERIEGSYILKKWKAIYKHQIGNYGLETFNDDDTKIQYLQLIQVMAKAQV</sequence>
<gene>
    <name evidence="1" type="ORF">PSON_ATCC_30995.1.T0330381</name>
</gene>
<dbReference type="EMBL" id="CAJJDN010000033">
    <property type="protein sequence ID" value="CAD8075686.1"/>
    <property type="molecule type" value="Genomic_DNA"/>
</dbReference>
<name>A0A8S1MG97_9CILI</name>
<dbReference type="Proteomes" id="UP000692954">
    <property type="component" value="Unassembled WGS sequence"/>
</dbReference>